<protein>
    <submittedName>
        <fullName evidence="1">Uncharacterized protein</fullName>
    </submittedName>
</protein>
<evidence type="ECO:0000313" key="1">
    <source>
        <dbReference type="Ensembl" id="ENSSPUP00000002683.1"/>
    </source>
</evidence>
<accession>A0A8D0G6S5</accession>
<sequence length="60" mass="7309">PDLPSRRREYLQQLRRDVVENTRVQEPKRRIAQHPSEIELLLRDYQKAREEAKTEIARAR</sequence>
<dbReference type="AlphaFoldDB" id="A0A8D0G6S5"/>
<proteinExistence type="predicted"/>
<name>A0A8D0G6S5_SPHPU</name>
<organism evidence="1 2">
    <name type="scientific">Sphenodon punctatus</name>
    <name type="common">Tuatara</name>
    <name type="synonym">Hatteria punctata</name>
    <dbReference type="NCBI Taxonomy" id="8508"/>
    <lineage>
        <taxon>Eukaryota</taxon>
        <taxon>Metazoa</taxon>
        <taxon>Chordata</taxon>
        <taxon>Craniata</taxon>
        <taxon>Vertebrata</taxon>
        <taxon>Euteleostomi</taxon>
        <taxon>Lepidosauria</taxon>
        <taxon>Sphenodontia</taxon>
        <taxon>Sphenodontidae</taxon>
        <taxon>Sphenodon</taxon>
    </lineage>
</organism>
<reference evidence="1" key="1">
    <citation type="submission" date="2025-08" db="UniProtKB">
        <authorList>
            <consortium name="Ensembl"/>
        </authorList>
    </citation>
    <scope>IDENTIFICATION</scope>
</reference>
<keyword evidence="2" id="KW-1185">Reference proteome</keyword>
<dbReference type="PANTHER" id="PTHR47117">
    <property type="entry name" value="STAR-RELATED LIPID TRANSFER PROTEIN 9"/>
    <property type="match status" value="1"/>
</dbReference>
<dbReference type="Proteomes" id="UP000694392">
    <property type="component" value="Unplaced"/>
</dbReference>
<evidence type="ECO:0000313" key="2">
    <source>
        <dbReference type="Proteomes" id="UP000694392"/>
    </source>
</evidence>
<reference evidence="1" key="2">
    <citation type="submission" date="2025-09" db="UniProtKB">
        <authorList>
            <consortium name="Ensembl"/>
        </authorList>
    </citation>
    <scope>IDENTIFICATION</scope>
</reference>
<dbReference type="Ensembl" id="ENSSPUT00000002844.1">
    <property type="protein sequence ID" value="ENSSPUP00000002683.1"/>
    <property type="gene ID" value="ENSSPUG00000002076.1"/>
</dbReference>
<dbReference type="PANTHER" id="PTHR47117:SF1">
    <property type="entry name" value="STAR-RELATED LIPID TRANSFER PROTEIN 9"/>
    <property type="match status" value="1"/>
</dbReference>